<evidence type="ECO:0000256" key="8">
    <source>
        <dbReference type="RuleBase" id="RU000304"/>
    </source>
</evidence>
<dbReference type="Gene3D" id="3.30.200.20">
    <property type="entry name" value="Phosphorylase Kinase, domain 1"/>
    <property type="match status" value="1"/>
</dbReference>
<dbReference type="PROSITE" id="PS00107">
    <property type="entry name" value="PROTEIN_KINASE_ATP"/>
    <property type="match status" value="1"/>
</dbReference>
<comment type="similarity">
    <text evidence="1">Belongs to the protein kinase superfamily. CMGC Ser/Thr protein kinase family. GSK-3 subfamily.</text>
</comment>
<dbReference type="SUPFAM" id="SSF56112">
    <property type="entry name" value="Protein kinase-like (PK-like)"/>
    <property type="match status" value="1"/>
</dbReference>
<dbReference type="InterPro" id="IPR017441">
    <property type="entry name" value="Protein_kinase_ATP_BS"/>
</dbReference>
<dbReference type="PROSITE" id="PS50011">
    <property type="entry name" value="PROTEIN_KINASE_DOM"/>
    <property type="match status" value="1"/>
</dbReference>
<dbReference type="InterPro" id="IPR011009">
    <property type="entry name" value="Kinase-like_dom_sf"/>
</dbReference>
<dbReference type="EMBL" id="JADAQX010000477">
    <property type="protein sequence ID" value="KAF8820111.1"/>
    <property type="molecule type" value="Genomic_DNA"/>
</dbReference>
<evidence type="ECO:0000313" key="11">
    <source>
        <dbReference type="Proteomes" id="UP000823046"/>
    </source>
</evidence>
<evidence type="ECO:0000259" key="9">
    <source>
        <dbReference type="PROSITE" id="PS50011"/>
    </source>
</evidence>
<feature type="binding site" evidence="7">
    <location>
        <position position="37"/>
    </location>
    <ligand>
        <name>ATP</name>
        <dbReference type="ChEBI" id="CHEBI:30616"/>
    </ligand>
</feature>
<evidence type="ECO:0000256" key="3">
    <source>
        <dbReference type="ARBA" id="ARBA00022679"/>
    </source>
</evidence>
<evidence type="ECO:0000256" key="4">
    <source>
        <dbReference type="ARBA" id="ARBA00022741"/>
    </source>
</evidence>
<dbReference type="InterPro" id="IPR050591">
    <property type="entry name" value="GSK-3"/>
</dbReference>
<dbReference type="PROSITE" id="PS00108">
    <property type="entry name" value="PROTEIN_KINASE_ST"/>
    <property type="match status" value="1"/>
</dbReference>
<dbReference type="Proteomes" id="UP000823046">
    <property type="component" value="Unassembled WGS sequence"/>
</dbReference>
<evidence type="ECO:0000256" key="6">
    <source>
        <dbReference type="ARBA" id="ARBA00022840"/>
    </source>
</evidence>
<comment type="caution">
    <text evidence="10">The sequence shown here is derived from an EMBL/GenBank/DDBJ whole genome shotgun (WGS) entry which is preliminary data.</text>
</comment>
<evidence type="ECO:0000256" key="1">
    <source>
        <dbReference type="ARBA" id="ARBA00005527"/>
    </source>
</evidence>
<keyword evidence="5 10" id="KW-0418">Kinase</keyword>
<dbReference type="InterPro" id="IPR008271">
    <property type="entry name" value="Ser/Thr_kinase_AS"/>
</dbReference>
<feature type="domain" description="Protein kinase" evidence="9">
    <location>
        <begin position="8"/>
        <end position="298"/>
    </location>
</feature>
<accession>A0ABQ7J811</accession>
<evidence type="ECO:0000256" key="5">
    <source>
        <dbReference type="ARBA" id="ARBA00022777"/>
    </source>
</evidence>
<proteinExistence type="inferred from homology"/>
<dbReference type="SMART" id="SM00220">
    <property type="entry name" value="S_TKc"/>
    <property type="match status" value="1"/>
</dbReference>
<keyword evidence="4 7" id="KW-0547">Nucleotide-binding</keyword>
<dbReference type="Pfam" id="PF00069">
    <property type="entry name" value="Pkinase"/>
    <property type="match status" value="1"/>
</dbReference>
<name>A0ABQ7J811_9APIC</name>
<keyword evidence="6 7" id="KW-0067">ATP-binding</keyword>
<keyword evidence="2 8" id="KW-0723">Serine/threonine-protein kinase</keyword>
<sequence length="298" mass="33632">MPPTKKRFKILELLGKGTFGKVFLAIDNKTGKKVAVKRTAKWKNKISREAQQLETFKNCSNKYYIRGHHQDSIRKTLLWNLLKKLHKLLAIYHSLGSFIRRHKDMKPNTASVRIPPKALCNIICQISRGITKLHQSNVAHRDLKPENILIQYKSPSDIILKLCDFGSAKNLANSPDSIPYVCSRWYRAPELLFGSLKYSVAVDLWSLGCIIAELVLLRPIFPGQALSTEKSTRCGADEPYQLVEIMKVIGSPSAQDIAELGKGIPAEIKVKVQKLCNAEVKPVPLLEIVQKLKLLQEE</sequence>
<dbReference type="PANTHER" id="PTHR24057:SF0">
    <property type="entry name" value="PROTEIN KINASE SHAGGY-RELATED"/>
    <property type="match status" value="1"/>
</dbReference>
<gene>
    <name evidence="10" type="ORF">IE077_003559</name>
</gene>
<keyword evidence="3" id="KW-0808">Transferase</keyword>
<protein>
    <submittedName>
        <fullName evidence="10">Cell-cycle-associated protein kinase GSK</fullName>
    </submittedName>
</protein>
<keyword evidence="11" id="KW-1185">Reference proteome</keyword>
<dbReference type="Gene3D" id="1.10.510.10">
    <property type="entry name" value="Transferase(Phosphotransferase) domain 1"/>
    <property type="match status" value="1"/>
</dbReference>
<organism evidence="10 11">
    <name type="scientific">Cardiosporidium cionae</name>
    <dbReference type="NCBI Taxonomy" id="476202"/>
    <lineage>
        <taxon>Eukaryota</taxon>
        <taxon>Sar</taxon>
        <taxon>Alveolata</taxon>
        <taxon>Apicomplexa</taxon>
        <taxon>Aconoidasida</taxon>
        <taxon>Nephromycida</taxon>
        <taxon>Cardiosporidium</taxon>
    </lineage>
</organism>
<dbReference type="InterPro" id="IPR000719">
    <property type="entry name" value="Prot_kinase_dom"/>
</dbReference>
<reference evidence="10 11" key="1">
    <citation type="journal article" date="2020" name="bioRxiv">
        <title>Metabolic contributions of an alphaproteobacterial endosymbiont in the apicomplexan Cardiosporidium cionae.</title>
        <authorList>
            <person name="Hunter E.S."/>
            <person name="Paight C.J."/>
            <person name="Lane C.E."/>
        </authorList>
    </citation>
    <scope>NUCLEOTIDE SEQUENCE [LARGE SCALE GENOMIC DNA]</scope>
    <source>
        <strain evidence="10">ESH_2018</strain>
    </source>
</reference>
<evidence type="ECO:0000256" key="2">
    <source>
        <dbReference type="ARBA" id="ARBA00022527"/>
    </source>
</evidence>
<dbReference type="GO" id="GO:0016301">
    <property type="term" value="F:kinase activity"/>
    <property type="evidence" value="ECO:0007669"/>
    <property type="project" value="UniProtKB-KW"/>
</dbReference>
<evidence type="ECO:0000256" key="7">
    <source>
        <dbReference type="PROSITE-ProRule" id="PRU10141"/>
    </source>
</evidence>
<dbReference type="PANTHER" id="PTHR24057">
    <property type="entry name" value="GLYCOGEN SYNTHASE KINASE-3 ALPHA"/>
    <property type="match status" value="1"/>
</dbReference>
<evidence type="ECO:0000313" key="10">
    <source>
        <dbReference type="EMBL" id="KAF8820111.1"/>
    </source>
</evidence>